<evidence type="ECO:0000256" key="5">
    <source>
        <dbReference type="SAM" id="MobiDB-lite"/>
    </source>
</evidence>
<feature type="compositionally biased region" description="Low complexity" evidence="5">
    <location>
        <begin position="231"/>
        <end position="249"/>
    </location>
</feature>
<comment type="similarity">
    <text evidence="1">Belongs to the HAD-like hydrolase superfamily. SerB family.</text>
</comment>
<dbReference type="InterPro" id="IPR023214">
    <property type="entry name" value="HAD_sf"/>
</dbReference>
<evidence type="ECO:0000313" key="7">
    <source>
        <dbReference type="Proteomes" id="UP000678016"/>
    </source>
</evidence>
<evidence type="ECO:0000256" key="4">
    <source>
        <dbReference type="ARBA" id="ARBA00022842"/>
    </source>
</evidence>
<keyword evidence="3 6" id="KW-0378">Hydrolase</keyword>
<dbReference type="InterPro" id="IPR036412">
    <property type="entry name" value="HAD-like_sf"/>
</dbReference>
<protein>
    <submittedName>
        <fullName evidence="6">HAD-IB family hydrolase</fullName>
    </submittedName>
</protein>
<dbReference type="InterPro" id="IPR006385">
    <property type="entry name" value="HAD_hydro_SerB1"/>
</dbReference>
<dbReference type="Gene3D" id="1.20.1440.100">
    <property type="entry name" value="SG protein - dephosphorylation function"/>
    <property type="match status" value="1"/>
</dbReference>
<evidence type="ECO:0000313" key="6">
    <source>
        <dbReference type="EMBL" id="QUX30493.1"/>
    </source>
</evidence>
<dbReference type="SUPFAM" id="SSF56784">
    <property type="entry name" value="HAD-like"/>
    <property type="match status" value="1"/>
</dbReference>
<reference evidence="7" key="1">
    <citation type="submission" date="2021-05" db="EMBL/GenBank/DDBJ databases">
        <title>Direct Submission.</title>
        <authorList>
            <person name="Li K."/>
            <person name="Gao J."/>
        </authorList>
    </citation>
    <scope>NUCLEOTIDE SEQUENCE [LARGE SCALE GENOMIC DNA]</scope>
    <source>
        <strain evidence="7">HDS12</strain>
    </source>
</reference>
<sequence>MTPPNGAHTPGTRGRGIAFFDVDETLIGPKSMFSFLEFHLGNGSGPPGSYERAVARLRAAAARGVPRQDVNRLYYRLMAGESVEGLRAEGRAWFSEAARAPGFWHTPVLERLRRHRAEGDLVVLLSGSFSACLDPIAEEAGAHWALGTRPVVRGGRLTGEVLVPMIGATKESAARAAAAVRGVPLSSCTAYGDHSSDLALLSAVGVPVAVGEDATLTAHAEANGWERVRSARPGPGAPEGAPSLPSVNA</sequence>
<name>A0ABX8CBV2_9ACTN</name>
<organism evidence="6 7">
    <name type="scientific">Nocardiopsis akebiae</name>
    <dbReference type="NCBI Taxonomy" id="2831968"/>
    <lineage>
        <taxon>Bacteria</taxon>
        <taxon>Bacillati</taxon>
        <taxon>Actinomycetota</taxon>
        <taxon>Actinomycetes</taxon>
        <taxon>Streptosporangiales</taxon>
        <taxon>Nocardiopsidaceae</taxon>
        <taxon>Nocardiopsis</taxon>
    </lineage>
</organism>
<dbReference type="Gene3D" id="3.40.50.1000">
    <property type="entry name" value="HAD superfamily/HAD-like"/>
    <property type="match status" value="1"/>
</dbReference>
<dbReference type="EMBL" id="CP074132">
    <property type="protein sequence ID" value="QUX30493.1"/>
    <property type="molecule type" value="Genomic_DNA"/>
</dbReference>
<feature type="region of interest" description="Disordered" evidence="5">
    <location>
        <begin position="225"/>
        <end position="249"/>
    </location>
</feature>
<evidence type="ECO:0000256" key="2">
    <source>
        <dbReference type="ARBA" id="ARBA00022723"/>
    </source>
</evidence>
<accession>A0ABX8CBV2</accession>
<keyword evidence="7" id="KW-1185">Reference proteome</keyword>
<dbReference type="PANTHER" id="PTHR43344:SF13">
    <property type="entry name" value="PHOSPHATASE RV3661-RELATED"/>
    <property type="match status" value="1"/>
</dbReference>
<keyword evidence="2" id="KW-0479">Metal-binding</keyword>
<dbReference type="RefSeq" id="WP_212643254.1">
    <property type="nucleotide sequence ID" value="NZ_CP074132.1"/>
</dbReference>
<dbReference type="NCBIfam" id="TIGR01488">
    <property type="entry name" value="HAD-SF-IB"/>
    <property type="match status" value="1"/>
</dbReference>
<evidence type="ECO:0000256" key="3">
    <source>
        <dbReference type="ARBA" id="ARBA00022801"/>
    </source>
</evidence>
<gene>
    <name evidence="6" type="ORF">KGD83_08235</name>
</gene>
<keyword evidence="4" id="KW-0460">Magnesium</keyword>
<dbReference type="PANTHER" id="PTHR43344">
    <property type="entry name" value="PHOSPHOSERINE PHOSPHATASE"/>
    <property type="match status" value="1"/>
</dbReference>
<proteinExistence type="inferred from homology"/>
<dbReference type="InterPro" id="IPR050582">
    <property type="entry name" value="HAD-like_SerB"/>
</dbReference>
<dbReference type="Pfam" id="PF12710">
    <property type="entry name" value="HAD"/>
    <property type="match status" value="1"/>
</dbReference>
<dbReference type="NCBIfam" id="TIGR01490">
    <property type="entry name" value="HAD-SF-IB-hyp1"/>
    <property type="match status" value="1"/>
</dbReference>
<dbReference type="GO" id="GO:0016787">
    <property type="term" value="F:hydrolase activity"/>
    <property type="evidence" value="ECO:0007669"/>
    <property type="project" value="UniProtKB-KW"/>
</dbReference>
<dbReference type="Proteomes" id="UP000678016">
    <property type="component" value="Chromosome"/>
</dbReference>
<evidence type="ECO:0000256" key="1">
    <source>
        <dbReference type="ARBA" id="ARBA00009184"/>
    </source>
</evidence>